<reference evidence="2" key="1">
    <citation type="submission" date="2017-09" db="EMBL/GenBank/DDBJ databases">
        <title>Depth-based differentiation of microbial function through sediment-hosted aquifers and enrichment of novel symbionts in the deep terrestrial subsurface.</title>
        <authorList>
            <person name="Probst A.J."/>
            <person name="Ladd B."/>
            <person name="Jarett J.K."/>
            <person name="Geller-Mcgrath D.E."/>
            <person name="Sieber C.M.K."/>
            <person name="Emerson J.B."/>
            <person name="Anantharaman K."/>
            <person name="Thomas B.C."/>
            <person name="Malmstrom R."/>
            <person name="Stieglmeier M."/>
            <person name="Klingl A."/>
            <person name="Woyke T."/>
            <person name="Ryan C.M."/>
            <person name="Banfield J.F."/>
        </authorList>
    </citation>
    <scope>NUCLEOTIDE SEQUENCE [LARGE SCALE GENOMIC DNA]</scope>
</reference>
<name>A0A2M7FDB4_9BACT</name>
<gene>
    <name evidence="1" type="ORF">COW49_02310</name>
</gene>
<protein>
    <submittedName>
        <fullName evidence="1">Uncharacterized protein</fullName>
    </submittedName>
</protein>
<organism evidence="1 2">
    <name type="scientific">Candidatus Kaiserbacteria bacterium CG17_big_fil_post_rev_8_21_14_2_50_51_7</name>
    <dbReference type="NCBI Taxonomy" id="1974613"/>
    <lineage>
        <taxon>Bacteria</taxon>
        <taxon>Candidatus Kaiseribacteriota</taxon>
    </lineage>
</organism>
<dbReference type="AlphaFoldDB" id="A0A2M7FDB4"/>
<comment type="caution">
    <text evidence="1">The sequence shown here is derived from an EMBL/GenBank/DDBJ whole genome shotgun (WGS) entry which is preliminary data.</text>
</comment>
<proteinExistence type="predicted"/>
<evidence type="ECO:0000313" key="2">
    <source>
        <dbReference type="Proteomes" id="UP000228497"/>
    </source>
</evidence>
<dbReference type="Proteomes" id="UP000228497">
    <property type="component" value="Unassembled WGS sequence"/>
</dbReference>
<dbReference type="EMBL" id="PFFD01000104">
    <property type="protein sequence ID" value="PIV86964.1"/>
    <property type="molecule type" value="Genomic_DNA"/>
</dbReference>
<sequence length="246" mass="26488">MPQCQAKAKRTGGKQCRQMAVTGKRVCRVHGGLTPSGPAAGSFKHGLYSKHATAAFGPLMQDIQDDAELSALRDDLELYVALVRERLDGMQAGETVAGWKMLQKLFPQLRAQEAKRDVDGMMVTLSAMEDIIVKGEAAVAAREELANMLEQRSRIADRENKRLSAAHHVITVEQGMVILIAIANSIRQAVERASIDEKEKRDILAHTATAFSKFAGDDLLPVHHRGGSGAAGSIVESVARPADGGV</sequence>
<evidence type="ECO:0000313" key="1">
    <source>
        <dbReference type="EMBL" id="PIV86964.1"/>
    </source>
</evidence>
<accession>A0A2M7FDB4</accession>